<reference evidence="3 4" key="1">
    <citation type="journal article" date="2021" name="Int. J. Syst. Evol. Microbiol.">
        <title>Amazonocrinis nigriterrae gen. nov., sp. nov., Atlanticothrix silvestris gen. nov., sp. nov. and Dendronalium phyllosphericum gen. nov., sp. nov., nostocacean cyanobacteria from Brazilian environments.</title>
        <authorList>
            <person name="Alvarenga D.O."/>
            <person name="Andreote A.P.D."/>
            <person name="Branco L.H.Z."/>
            <person name="Delbaje E."/>
            <person name="Cruz R.B."/>
            <person name="Varani A.M."/>
            <person name="Fiore M.F."/>
        </authorList>
    </citation>
    <scope>NUCLEOTIDE SEQUENCE [LARGE SCALE GENOMIC DNA]</scope>
    <source>
        <strain evidence="3 4">CENA357</strain>
    </source>
</reference>
<gene>
    <name evidence="3" type="ORF">I8751_11590</name>
</gene>
<evidence type="ECO:0000259" key="1">
    <source>
        <dbReference type="Pfam" id="PF05729"/>
    </source>
</evidence>
<dbReference type="Proteomes" id="UP000599391">
    <property type="component" value="Unassembled WGS sequence"/>
</dbReference>
<dbReference type="InterPro" id="IPR054501">
    <property type="entry name" value="NCH2"/>
</dbReference>
<dbReference type="PANTHER" id="PTHR46844:SF1">
    <property type="entry name" value="SLR5058 PROTEIN"/>
    <property type="match status" value="1"/>
</dbReference>
<keyword evidence="4" id="KW-1185">Reference proteome</keyword>
<dbReference type="SUPFAM" id="SSF52540">
    <property type="entry name" value="P-loop containing nucleoside triphosphate hydrolases"/>
    <property type="match status" value="1"/>
</dbReference>
<accession>A0A8J7L5F0</accession>
<dbReference type="InterPro" id="IPR001387">
    <property type="entry name" value="Cro/C1-type_HTH"/>
</dbReference>
<dbReference type="InterPro" id="IPR007111">
    <property type="entry name" value="NACHT_NTPase"/>
</dbReference>
<evidence type="ECO:0000259" key="2">
    <source>
        <dbReference type="Pfam" id="PF22727"/>
    </source>
</evidence>
<dbReference type="EMBL" id="JAECZB010000023">
    <property type="protein sequence ID" value="MBH8552997.1"/>
    <property type="molecule type" value="Genomic_DNA"/>
</dbReference>
<feature type="domain" description="NACHT conflict system C-terminal helical" evidence="2">
    <location>
        <begin position="669"/>
        <end position="763"/>
    </location>
</feature>
<protein>
    <submittedName>
        <fullName evidence="3">NACHT domain-containing NTPase</fullName>
    </submittedName>
</protein>
<dbReference type="AlphaFoldDB" id="A0A8J7L5F0"/>
<dbReference type="Pfam" id="PF22727">
    <property type="entry name" value="NCH2"/>
    <property type="match status" value="1"/>
</dbReference>
<dbReference type="CDD" id="cd00093">
    <property type="entry name" value="HTH_XRE"/>
    <property type="match status" value="1"/>
</dbReference>
<comment type="caution">
    <text evidence="3">The sequence shown here is derived from an EMBL/GenBank/DDBJ whole genome shotgun (WGS) entry which is preliminary data.</text>
</comment>
<name>A0A8J7L5F0_9CYAN</name>
<organism evidence="3 4">
    <name type="scientific">Atlanticothrix silvestris CENA357</name>
    <dbReference type="NCBI Taxonomy" id="1725252"/>
    <lineage>
        <taxon>Bacteria</taxon>
        <taxon>Bacillati</taxon>
        <taxon>Cyanobacteriota</taxon>
        <taxon>Cyanophyceae</taxon>
        <taxon>Nostocales</taxon>
        <taxon>Nodulariaceae</taxon>
        <taxon>Atlanticothrix</taxon>
        <taxon>Atlanticothrix silvestris</taxon>
    </lineage>
</organism>
<proteinExistence type="predicted"/>
<evidence type="ECO:0000313" key="4">
    <source>
        <dbReference type="Proteomes" id="UP000599391"/>
    </source>
</evidence>
<evidence type="ECO:0000313" key="3">
    <source>
        <dbReference type="EMBL" id="MBH8552997.1"/>
    </source>
</evidence>
<dbReference type="Pfam" id="PF05729">
    <property type="entry name" value="NACHT"/>
    <property type="match status" value="1"/>
</dbReference>
<dbReference type="PANTHER" id="PTHR46844">
    <property type="entry name" value="SLR5058 PROTEIN"/>
    <property type="match status" value="1"/>
</dbReference>
<sequence length="766" mass="88315">MAKRSLQASDEGIRKAKQAFKRKGWTQEYLASEVNLETRQPIWKFFTGKPIDRHVFNDICFVLEVDPSEIAQKPGFDEFTSSDTSTSFTLDIDALVQKLRSVHYEKMQAQCGTLHLLDIARPVALKDIYIDVNILEEITSKRWLEISDLQRLDANKLNSCDLSKLSPEKTVGLEIVKKYSHLMVLGKPGSGKTAFLKSIAINCNQEIFQPNYLPIFISLKNFAEEIRCLNQINLSNYLYEYWINFGISEQELINIFAHGRALILLDGLDEVPGKYSKKIIHEIQRFTDRFYKNQIIITSRIASQAYHVQGFTEVEIADFTKPEIARFAEKWFLVVAKNSPVQAKNLANKLMKNLELTENLPILELAGTPIFLNLICLFFKSLKDFPSNHCELYKQALDLLLVRWDEARCVKRDQVYGDFSLLHKIKLLSRIAAVLFTQENNFQREPVMRQFIADYLLHLPNATTDIEILELESVAVLKVIEVQHGLLTEKARGIYAFSHSIFQEYLTAREIISNDQSLKKIVNHINEYRWRNIYLLSVGMLKPADTLLQLMKEKIDSLAATNVRLSNFLRWVEQKYATVNVFYHAASVRAFYFTIALPPEYPLACNQELAMSLDNRLAGNLAVDLALDLALIHVLVVSLGINADIFLQRFSALSFALDLKHLLTEQPYLQKSLQDLKSQLPFPSQGGEVLKIWWQDHGNAWIKELRTLMIDTRQIGHNWQFNQHELEQLQQYWDANKLLVDCLNRASDVTPQMRNFIEKNLFLVCS</sequence>
<dbReference type="InterPro" id="IPR027417">
    <property type="entry name" value="P-loop_NTPase"/>
</dbReference>
<feature type="domain" description="NACHT" evidence="1">
    <location>
        <begin position="182"/>
        <end position="332"/>
    </location>
</feature>
<dbReference type="Gene3D" id="3.40.50.300">
    <property type="entry name" value="P-loop containing nucleotide triphosphate hydrolases"/>
    <property type="match status" value="1"/>
</dbReference>
<dbReference type="RefSeq" id="WP_214439292.1">
    <property type="nucleotide sequence ID" value="NZ_JAECZB010000023.1"/>
</dbReference>